<feature type="compositionally biased region" description="Polar residues" evidence="3">
    <location>
        <begin position="367"/>
        <end position="376"/>
    </location>
</feature>
<feature type="domain" description="CUB" evidence="5">
    <location>
        <begin position="1"/>
        <end position="58"/>
    </location>
</feature>
<evidence type="ECO:0000313" key="6">
    <source>
        <dbReference type="EMBL" id="KAK3083671.1"/>
    </source>
</evidence>
<keyword evidence="4" id="KW-0812">Transmembrane</keyword>
<protein>
    <recommendedName>
        <fullName evidence="5">CUB domain-containing protein</fullName>
    </recommendedName>
</protein>
<dbReference type="PANTHER" id="PTHR24255">
    <property type="entry name" value="COMPLEMENT COMPONENT 1, S SUBCOMPONENT-RELATED"/>
    <property type="match status" value="1"/>
</dbReference>
<dbReference type="InterPro" id="IPR035914">
    <property type="entry name" value="Sperma_CUB_dom_sf"/>
</dbReference>
<comment type="caution">
    <text evidence="2">Lacks conserved residue(s) required for the propagation of feature annotation.</text>
</comment>
<dbReference type="Gene3D" id="2.60.120.290">
    <property type="entry name" value="Spermadhesin, CUB domain"/>
    <property type="match status" value="1"/>
</dbReference>
<feature type="compositionally biased region" description="Basic and acidic residues" evidence="3">
    <location>
        <begin position="335"/>
        <end position="354"/>
    </location>
</feature>
<dbReference type="SUPFAM" id="SSF49854">
    <property type="entry name" value="Spermadhesin, CUB domain"/>
    <property type="match status" value="1"/>
</dbReference>
<evidence type="ECO:0000313" key="7">
    <source>
        <dbReference type="Proteomes" id="UP001186944"/>
    </source>
</evidence>
<organism evidence="6 7">
    <name type="scientific">Pinctada imbricata</name>
    <name type="common">Atlantic pearl-oyster</name>
    <name type="synonym">Pinctada martensii</name>
    <dbReference type="NCBI Taxonomy" id="66713"/>
    <lineage>
        <taxon>Eukaryota</taxon>
        <taxon>Metazoa</taxon>
        <taxon>Spiralia</taxon>
        <taxon>Lophotrochozoa</taxon>
        <taxon>Mollusca</taxon>
        <taxon>Bivalvia</taxon>
        <taxon>Autobranchia</taxon>
        <taxon>Pteriomorphia</taxon>
        <taxon>Pterioida</taxon>
        <taxon>Pterioidea</taxon>
        <taxon>Pteriidae</taxon>
        <taxon>Pinctada</taxon>
    </lineage>
</organism>
<proteinExistence type="predicted"/>
<keyword evidence="4" id="KW-0472">Membrane</keyword>
<dbReference type="InterPro" id="IPR000859">
    <property type="entry name" value="CUB_dom"/>
</dbReference>
<comment type="caution">
    <text evidence="6">The sequence shown here is derived from an EMBL/GenBank/DDBJ whole genome shotgun (WGS) entry which is preliminary data.</text>
</comment>
<dbReference type="EMBL" id="VSWD01000013">
    <property type="protein sequence ID" value="KAK3083671.1"/>
    <property type="molecule type" value="Genomic_DNA"/>
</dbReference>
<dbReference type="GO" id="GO:0004252">
    <property type="term" value="F:serine-type endopeptidase activity"/>
    <property type="evidence" value="ECO:0007669"/>
    <property type="project" value="TreeGrafter"/>
</dbReference>
<reference evidence="6" key="1">
    <citation type="submission" date="2019-08" db="EMBL/GenBank/DDBJ databases">
        <title>The improved chromosome-level genome for the pearl oyster Pinctada fucata martensii using PacBio sequencing and Hi-C.</title>
        <authorList>
            <person name="Zheng Z."/>
        </authorList>
    </citation>
    <scope>NUCLEOTIDE SEQUENCE</scope>
    <source>
        <strain evidence="6">ZZ-2019</strain>
        <tissue evidence="6">Adductor muscle</tissue>
    </source>
</reference>
<evidence type="ECO:0000256" key="3">
    <source>
        <dbReference type="SAM" id="MobiDB-lite"/>
    </source>
</evidence>
<evidence type="ECO:0000256" key="2">
    <source>
        <dbReference type="PROSITE-ProRule" id="PRU00059"/>
    </source>
</evidence>
<name>A0AA88XEQ5_PINIB</name>
<dbReference type="PANTHER" id="PTHR24255:SF31">
    <property type="entry name" value="CUBILIN-LIKE PROTEIN"/>
    <property type="match status" value="1"/>
</dbReference>
<feature type="compositionally biased region" description="Low complexity" evidence="3">
    <location>
        <begin position="397"/>
        <end position="409"/>
    </location>
</feature>
<feature type="transmembrane region" description="Helical" evidence="4">
    <location>
        <begin position="72"/>
        <end position="94"/>
    </location>
</feature>
<feature type="compositionally biased region" description="Basic and acidic residues" evidence="3">
    <location>
        <begin position="145"/>
        <end position="154"/>
    </location>
</feature>
<feature type="compositionally biased region" description="Polar residues" evidence="3">
    <location>
        <begin position="124"/>
        <end position="133"/>
    </location>
</feature>
<feature type="region of interest" description="Disordered" evidence="3">
    <location>
        <begin position="120"/>
        <end position="166"/>
    </location>
</feature>
<keyword evidence="7" id="KW-1185">Reference proteome</keyword>
<dbReference type="CDD" id="cd00041">
    <property type="entry name" value="CUB"/>
    <property type="match status" value="1"/>
</dbReference>
<gene>
    <name evidence="6" type="ORF">FSP39_001120</name>
</gene>
<keyword evidence="1" id="KW-1015">Disulfide bond</keyword>
<evidence type="ECO:0000259" key="5">
    <source>
        <dbReference type="PROSITE" id="PS01180"/>
    </source>
</evidence>
<dbReference type="AlphaFoldDB" id="A0AA88XEQ5"/>
<evidence type="ECO:0000256" key="1">
    <source>
        <dbReference type="ARBA" id="ARBA00023157"/>
    </source>
</evidence>
<dbReference type="Proteomes" id="UP001186944">
    <property type="component" value="Unassembled WGS sequence"/>
</dbReference>
<keyword evidence="4" id="KW-1133">Transmembrane helix</keyword>
<evidence type="ECO:0000256" key="4">
    <source>
        <dbReference type="SAM" id="Phobius"/>
    </source>
</evidence>
<dbReference type="PROSITE" id="PS01180">
    <property type="entry name" value="CUB"/>
    <property type="match status" value="1"/>
</dbReference>
<sequence length="666" mass="75340">MSPVGNITSPGYPHGYSPNKHCEWRISVGQGHGVRFKVITFDLHPEVDGFCRHGYLQVGSMNRKGYVTDTNLTLLAMLLLLVPIILPLSIYCYIKRLRNRALDEPEQEIYHRFKKKHYKKKKFSSTNEHNIQITVDPPSEDDEQKENRTKDKIRPSGNYENYKSSDAELDSLEVTTDISNTVENESVFRQETPNFDQLFIVADRAGSISGKVNLLSSTPFDNQQNRLYVSLLGDSGSLDSKKKQNLLSTRASTGQIMSATSVKTKNGQPVLVLKEICKAQKYRNFLSIEDMADIYETKKEKRKNTHGSKSGFKVKSPSRTKLKSVSSRKNSAIPKNDRVESLRSNERSIRDGNVSRKPKYERRSYSYGLSTLTVPTPQKRKFSLPEKASTRKERLPSKILSSIRRSSSSTPAVPEPDYNSEPSSFHSAYYSARSQYDGHFFHEQSPVDEEQLWMLSECPKTSPLQRCFSDRFVGVVGNHNSSMSVSRYHRRRSAAPCDKSLHDIRENYSTPSYHCLPRINKDNLTSSLQYTEGSTVLAGNIGSTSNEPKNTEKISTIPEIHITGASEDNSIQGNDKCSIVESHMDTTTGIDNLAFESSELESPPQKIYNKEEIDEIYNSRSSLRKRGLKLDENNNKNIMESGMSWTVPNEFCPDSVIVLQQGESMV</sequence>
<dbReference type="GO" id="GO:0005615">
    <property type="term" value="C:extracellular space"/>
    <property type="evidence" value="ECO:0007669"/>
    <property type="project" value="TreeGrafter"/>
</dbReference>
<accession>A0AA88XEQ5</accession>
<dbReference type="Pfam" id="PF00431">
    <property type="entry name" value="CUB"/>
    <property type="match status" value="1"/>
</dbReference>
<feature type="region of interest" description="Disordered" evidence="3">
    <location>
        <begin position="299"/>
        <end position="424"/>
    </location>
</feature>